<feature type="region of interest" description="Disordered" evidence="1">
    <location>
        <begin position="82"/>
        <end position="112"/>
    </location>
</feature>
<evidence type="ECO:0000313" key="3">
    <source>
        <dbReference type="Proteomes" id="UP001299608"/>
    </source>
</evidence>
<sequence>MKRRKLIKMCNLPKLRGIKESYTWLKEQDPETQITLKGYTILVKTGVIPSVRRGNRYLIDINTLPDAIRTWVDSGMKEVEQKEKSALMPKSPQAAIERRHGSGKYGQIRSIG</sequence>
<evidence type="ECO:0000313" key="2">
    <source>
        <dbReference type="EMBL" id="MCG4749287.1"/>
    </source>
</evidence>
<comment type="caution">
    <text evidence="2">The sequence shown here is derived from an EMBL/GenBank/DDBJ whole genome shotgun (WGS) entry which is preliminary data.</text>
</comment>
<gene>
    <name evidence="2" type="ORF">L0N08_28170</name>
</gene>
<dbReference type="Proteomes" id="UP001299608">
    <property type="component" value="Unassembled WGS sequence"/>
</dbReference>
<evidence type="ECO:0000256" key="1">
    <source>
        <dbReference type="SAM" id="MobiDB-lite"/>
    </source>
</evidence>
<dbReference type="AlphaFoldDB" id="A0AAW5BZB5"/>
<accession>A0AAW5BZB5</accession>
<evidence type="ECO:0008006" key="4">
    <source>
        <dbReference type="Google" id="ProtNLM"/>
    </source>
</evidence>
<reference evidence="2" key="1">
    <citation type="submission" date="2022-01" db="EMBL/GenBank/DDBJ databases">
        <title>Collection of gut derived symbiotic bacterial strains cultured from healthy donors.</title>
        <authorList>
            <person name="Lin H."/>
            <person name="Kohout C."/>
            <person name="Waligurski E."/>
            <person name="Pamer E.G."/>
        </authorList>
    </citation>
    <scope>NUCLEOTIDE SEQUENCE</scope>
    <source>
        <strain evidence="2">DFI.6.55</strain>
    </source>
</reference>
<organism evidence="2 3">
    <name type="scientific">Enterocloster aldenensis</name>
    <dbReference type="NCBI Taxonomy" id="358742"/>
    <lineage>
        <taxon>Bacteria</taxon>
        <taxon>Bacillati</taxon>
        <taxon>Bacillota</taxon>
        <taxon>Clostridia</taxon>
        <taxon>Lachnospirales</taxon>
        <taxon>Lachnospiraceae</taxon>
        <taxon>Enterocloster</taxon>
    </lineage>
</organism>
<name>A0AAW5BZB5_9FIRM</name>
<dbReference type="RefSeq" id="WP_238053943.1">
    <property type="nucleotide sequence ID" value="NZ_JAKNGE010000058.1"/>
</dbReference>
<dbReference type="EMBL" id="JAKNGE010000058">
    <property type="protein sequence ID" value="MCG4749287.1"/>
    <property type="molecule type" value="Genomic_DNA"/>
</dbReference>
<proteinExistence type="predicted"/>
<protein>
    <recommendedName>
        <fullName evidence="4">DNA-binding protein</fullName>
    </recommendedName>
</protein>